<dbReference type="EMBL" id="UGWP01000003">
    <property type="protein sequence ID" value="SUF55015.1"/>
    <property type="molecule type" value="Genomic_DNA"/>
</dbReference>
<organism evidence="2 3">
    <name type="scientific">Salmonella enterica</name>
    <name type="common">Salmonella choleraesuis</name>
    <dbReference type="NCBI Taxonomy" id="28901"/>
    <lineage>
        <taxon>Bacteria</taxon>
        <taxon>Pseudomonadati</taxon>
        <taxon>Pseudomonadota</taxon>
        <taxon>Gammaproteobacteria</taxon>
        <taxon>Enterobacterales</taxon>
        <taxon>Enterobacteriaceae</taxon>
        <taxon>Salmonella</taxon>
    </lineage>
</organism>
<evidence type="ECO:0000256" key="1">
    <source>
        <dbReference type="SAM" id="SignalP"/>
    </source>
</evidence>
<evidence type="ECO:0000313" key="2">
    <source>
        <dbReference type="EMBL" id="SUF55015.1"/>
    </source>
</evidence>
<dbReference type="AlphaFoldDB" id="A0A379QF91"/>
<feature type="chain" id="PRO_5016838968" evidence="1">
    <location>
        <begin position="21"/>
        <end position="208"/>
    </location>
</feature>
<protein>
    <submittedName>
        <fullName evidence="2">K88 fimbrial protein A</fullName>
    </submittedName>
</protein>
<evidence type="ECO:0000313" key="3">
    <source>
        <dbReference type="Proteomes" id="UP000254597"/>
    </source>
</evidence>
<dbReference type="Proteomes" id="UP000254597">
    <property type="component" value="Unassembled WGS sequence"/>
</dbReference>
<name>A0A379QF91_SALER</name>
<accession>A0A379QF91</accession>
<gene>
    <name evidence="2" type="ORF">NCTC10252_00184</name>
</gene>
<keyword evidence="1" id="KW-0732">Signal</keyword>
<proteinExistence type="predicted"/>
<feature type="signal peptide" evidence="1">
    <location>
        <begin position="1"/>
        <end position="20"/>
    </location>
</feature>
<reference evidence="2 3" key="1">
    <citation type="submission" date="2018-06" db="EMBL/GenBank/DDBJ databases">
        <authorList>
            <consortium name="Pathogen Informatics"/>
            <person name="Doyle S."/>
        </authorList>
    </citation>
    <scope>NUCLEOTIDE SEQUENCE [LARGE SCALE GENOMIC DNA]</scope>
    <source>
        <strain evidence="2 3">NCTC10252</strain>
    </source>
</reference>
<sequence length="208" mass="21849">MKKIKIFFLLLLAGGGLSHASVQKTLFSADVVASACHVVVDADGTGSNRMIFGTYRKSTGASVPPRDFTVRLYENGATVQGCSAFLAGQIATLNFGNPGQLDGQGVVTRGAGDGGGSNVGGDISARSCTGMRAGSDDEFFRGWQIRPSRCQSLIHLKSRLSLTSCCRASAATLPSSSRASLTSSILNSGEYRFWGSFSLARIRCPPVK</sequence>